<dbReference type="PANTHER" id="PTHR30290">
    <property type="entry name" value="PERIPLASMIC BINDING COMPONENT OF ABC TRANSPORTER"/>
    <property type="match status" value="1"/>
</dbReference>
<evidence type="ECO:0000313" key="4">
    <source>
        <dbReference type="EMBL" id="MBB5135210.1"/>
    </source>
</evidence>
<dbReference type="Proteomes" id="UP000578449">
    <property type="component" value="Unassembled WGS sequence"/>
</dbReference>
<dbReference type="Pfam" id="PF00069">
    <property type="entry name" value="Pkinase"/>
    <property type="match status" value="1"/>
</dbReference>
<dbReference type="PROSITE" id="PS00108">
    <property type="entry name" value="PROTEIN_KINASE_ST"/>
    <property type="match status" value="1"/>
</dbReference>
<proteinExistence type="predicted"/>
<evidence type="ECO:0000259" key="3">
    <source>
        <dbReference type="PROSITE" id="PS50011"/>
    </source>
</evidence>
<dbReference type="Gene3D" id="3.30.200.20">
    <property type="entry name" value="Phosphorylase Kinase, domain 1"/>
    <property type="match status" value="1"/>
</dbReference>
<sequence length="937" mass="99338">MTVSAPRPLRPGDPERIGGFTLVGVLGEGGQGSVYLGRGPSGERVAVKLLHARFADDPAAQKRFLREAEAARRVARFCTAAVLEVGALDGRPYIVGEYVEGGSLADRVATEGPLDEAALLRLAVATATALAAIHRAGVVHRDFKPSNVLLGPDGPRVIDFGIAKALDVSQSHSTGVVGTPAYMAPEQFHGSAVGPAVDVFAWAGTLVFAATGAPAFRAEGLPATMHRILTTEPDLDGVPASLRPLLSAALAKDPAARPTAADCLTALFGLGGDPAPVPTPAPAPSPAPAPTPAPPPSPGPAPGPAPVTFPAPGPPPPPAPPWSGYVPPASPVRYTETGKAVRRFPAGSGRRGLGVLAAVALIAVVVLGWIAVPNALSALRGQGGDDDGAGERSAPPAGFGAALTETVNPSTRRGGTMRVGAEYALTSYDPASSYEPAGTNLIRLYGRTLVMSRPAPGGQGVTLVPDLAQSLGVPSDGGRTWTYKLRPGLRYEDGTPITAADVAYAVLRSMDESFLGPVYFRELLDLPSRYEGPYKQPEAGTSTAIETRADGTIVFRLKKPYAEFDFLAAMPQTVPVPKARDTGERYKTQVVASGPYRFDGTATEERLRLVRNPMWDPATDPNRPALPDAYDIRFDLTRKQINDQIRAGTLDLDLRGGTAADVDVARVRDRADAPHYGNLRFFAINPQVEPFTDIECRRAVMYAVNRTALTQAVRGGTLSDPGLRDTPATHLLPPTIPGRRAIDPYPAGAEGDLAAARERLRACGRPDGFSTVMIHNDLPQHRNAAQALATALARVGIEVETRSLPAGEYYGKYAAPKYLRDNKVGIISRTWAPDWLDGYSFLESLVHSRLILDDGGSVNVSVRMPEVDRLLDQAAAEADAAKRNQTWAEIDRLVTEQAVILPGLWEKRVLVRGLTLTNVRVHPELAEYDLVALGLSR</sequence>
<dbReference type="PROSITE" id="PS50011">
    <property type="entry name" value="PROTEIN_KINASE_DOM"/>
    <property type="match status" value="1"/>
</dbReference>
<accession>A0A840PCQ8</accession>
<feature type="region of interest" description="Disordered" evidence="1">
    <location>
        <begin position="718"/>
        <end position="739"/>
    </location>
</feature>
<feature type="domain" description="Protein kinase" evidence="3">
    <location>
        <begin position="20"/>
        <end position="268"/>
    </location>
</feature>
<feature type="region of interest" description="Disordered" evidence="1">
    <location>
        <begin position="275"/>
        <end position="322"/>
    </location>
</feature>
<dbReference type="InterPro" id="IPR000914">
    <property type="entry name" value="SBP_5_dom"/>
</dbReference>
<dbReference type="AlphaFoldDB" id="A0A840PCQ8"/>
<dbReference type="RefSeq" id="WP_185052155.1">
    <property type="nucleotide sequence ID" value="NZ_BAABIX010000015.1"/>
</dbReference>
<dbReference type="PANTHER" id="PTHR30290:SF83">
    <property type="entry name" value="ABC TRANSPORTER SUBSTRATE-BINDING PROTEIN"/>
    <property type="match status" value="1"/>
</dbReference>
<dbReference type="SUPFAM" id="SSF56112">
    <property type="entry name" value="Protein kinase-like (PK-like)"/>
    <property type="match status" value="1"/>
</dbReference>
<feature type="compositionally biased region" description="Pro residues" evidence="1">
    <location>
        <begin position="275"/>
        <end position="321"/>
    </location>
</feature>
<dbReference type="InterPro" id="IPR008271">
    <property type="entry name" value="Ser/Thr_kinase_AS"/>
</dbReference>
<dbReference type="EMBL" id="JACHGN010000010">
    <property type="protein sequence ID" value="MBB5135210.1"/>
    <property type="molecule type" value="Genomic_DNA"/>
</dbReference>
<keyword evidence="5" id="KW-1185">Reference proteome</keyword>
<dbReference type="InterPro" id="IPR039424">
    <property type="entry name" value="SBP_5"/>
</dbReference>
<dbReference type="GO" id="GO:0005524">
    <property type="term" value="F:ATP binding"/>
    <property type="evidence" value="ECO:0007669"/>
    <property type="project" value="InterPro"/>
</dbReference>
<dbReference type="CDD" id="cd14014">
    <property type="entry name" value="STKc_PknB_like"/>
    <property type="match status" value="1"/>
</dbReference>
<dbReference type="CDD" id="cd08506">
    <property type="entry name" value="PBP2_clavulanate_OppA2"/>
    <property type="match status" value="1"/>
</dbReference>
<dbReference type="InterPro" id="IPR011009">
    <property type="entry name" value="Kinase-like_dom_sf"/>
</dbReference>
<dbReference type="Gene3D" id="3.40.190.10">
    <property type="entry name" value="Periplasmic binding protein-like II"/>
    <property type="match status" value="1"/>
</dbReference>
<evidence type="ECO:0000256" key="2">
    <source>
        <dbReference type="SAM" id="Phobius"/>
    </source>
</evidence>
<protein>
    <submittedName>
        <fullName evidence="4">Peptide/nickel transport system substrate-binding protein</fullName>
    </submittedName>
</protein>
<dbReference type="Gene3D" id="3.10.105.10">
    <property type="entry name" value="Dipeptide-binding Protein, Domain 3"/>
    <property type="match status" value="1"/>
</dbReference>
<dbReference type="InterPro" id="IPR000719">
    <property type="entry name" value="Prot_kinase_dom"/>
</dbReference>
<dbReference type="GO" id="GO:0004672">
    <property type="term" value="F:protein kinase activity"/>
    <property type="evidence" value="ECO:0007669"/>
    <property type="project" value="InterPro"/>
</dbReference>
<organism evidence="4 5">
    <name type="scientific">Thermocatellispora tengchongensis</name>
    <dbReference type="NCBI Taxonomy" id="1073253"/>
    <lineage>
        <taxon>Bacteria</taxon>
        <taxon>Bacillati</taxon>
        <taxon>Actinomycetota</taxon>
        <taxon>Actinomycetes</taxon>
        <taxon>Streptosporangiales</taxon>
        <taxon>Streptosporangiaceae</taxon>
        <taxon>Thermocatellispora</taxon>
    </lineage>
</organism>
<dbReference type="SUPFAM" id="SSF53850">
    <property type="entry name" value="Periplasmic binding protein-like II"/>
    <property type="match status" value="1"/>
</dbReference>
<reference evidence="4 5" key="1">
    <citation type="submission" date="2020-08" db="EMBL/GenBank/DDBJ databases">
        <title>Genomic Encyclopedia of Type Strains, Phase IV (KMG-IV): sequencing the most valuable type-strain genomes for metagenomic binning, comparative biology and taxonomic classification.</title>
        <authorList>
            <person name="Goeker M."/>
        </authorList>
    </citation>
    <scope>NUCLEOTIDE SEQUENCE [LARGE SCALE GENOMIC DNA]</scope>
    <source>
        <strain evidence="4 5">DSM 45615</strain>
    </source>
</reference>
<keyword evidence="2" id="KW-0812">Transmembrane</keyword>
<evidence type="ECO:0000313" key="5">
    <source>
        <dbReference type="Proteomes" id="UP000578449"/>
    </source>
</evidence>
<name>A0A840PCQ8_9ACTN</name>
<keyword evidence="2" id="KW-0472">Membrane</keyword>
<feature type="transmembrane region" description="Helical" evidence="2">
    <location>
        <begin position="352"/>
        <end position="372"/>
    </location>
</feature>
<keyword evidence="2" id="KW-1133">Transmembrane helix</keyword>
<dbReference type="Gene3D" id="1.10.510.10">
    <property type="entry name" value="Transferase(Phosphotransferase) domain 1"/>
    <property type="match status" value="1"/>
</dbReference>
<comment type="caution">
    <text evidence="4">The sequence shown here is derived from an EMBL/GenBank/DDBJ whole genome shotgun (WGS) entry which is preliminary data.</text>
</comment>
<feature type="region of interest" description="Disordered" evidence="1">
    <location>
        <begin position="382"/>
        <end position="402"/>
    </location>
</feature>
<dbReference type="GO" id="GO:0015833">
    <property type="term" value="P:peptide transport"/>
    <property type="evidence" value="ECO:0007669"/>
    <property type="project" value="TreeGrafter"/>
</dbReference>
<dbReference type="GO" id="GO:1904680">
    <property type="term" value="F:peptide transmembrane transporter activity"/>
    <property type="evidence" value="ECO:0007669"/>
    <property type="project" value="TreeGrafter"/>
</dbReference>
<gene>
    <name evidence="4" type="ORF">HNP84_004946</name>
</gene>
<evidence type="ECO:0000256" key="1">
    <source>
        <dbReference type="SAM" id="MobiDB-lite"/>
    </source>
</evidence>
<dbReference type="Pfam" id="PF00496">
    <property type="entry name" value="SBP_bac_5"/>
    <property type="match status" value="1"/>
</dbReference>